<dbReference type="AlphaFoldDB" id="A0A1V6P4Z8"/>
<comment type="caution">
    <text evidence="6">The sequence shown here is derived from an EMBL/GenBank/DDBJ whole genome shotgun (WGS) entry which is preliminary data.</text>
</comment>
<dbReference type="Gene3D" id="6.10.140.2220">
    <property type="match status" value="1"/>
</dbReference>
<keyword evidence="7" id="KW-1185">Reference proteome</keyword>
<evidence type="ECO:0000256" key="4">
    <source>
        <dbReference type="PROSITE-ProRule" id="PRU00134"/>
    </source>
</evidence>
<keyword evidence="3" id="KW-0862">Zinc</keyword>
<evidence type="ECO:0000256" key="2">
    <source>
        <dbReference type="ARBA" id="ARBA00022771"/>
    </source>
</evidence>
<dbReference type="Proteomes" id="UP000191408">
    <property type="component" value="Unassembled WGS sequence"/>
</dbReference>
<feature type="domain" description="MYND-type" evidence="5">
    <location>
        <begin position="9"/>
        <end position="56"/>
    </location>
</feature>
<accession>A0A1V6P4Z8</accession>
<proteinExistence type="predicted"/>
<evidence type="ECO:0000256" key="3">
    <source>
        <dbReference type="ARBA" id="ARBA00022833"/>
    </source>
</evidence>
<dbReference type="SUPFAM" id="SSF144232">
    <property type="entry name" value="HIT/MYND zinc finger-like"/>
    <property type="match status" value="1"/>
</dbReference>
<dbReference type="EMBL" id="MDYM01000001">
    <property type="protein sequence ID" value="OQD71847.1"/>
    <property type="molecule type" value="Genomic_DNA"/>
</dbReference>
<dbReference type="STRING" id="60169.A0A1V6P4Z8"/>
<organism evidence="6 7">
    <name type="scientific">Penicillium polonicum</name>
    <dbReference type="NCBI Taxonomy" id="60169"/>
    <lineage>
        <taxon>Eukaryota</taxon>
        <taxon>Fungi</taxon>
        <taxon>Dikarya</taxon>
        <taxon>Ascomycota</taxon>
        <taxon>Pezizomycotina</taxon>
        <taxon>Eurotiomycetes</taxon>
        <taxon>Eurotiomycetidae</taxon>
        <taxon>Eurotiales</taxon>
        <taxon>Aspergillaceae</taxon>
        <taxon>Penicillium</taxon>
    </lineage>
</organism>
<keyword evidence="1" id="KW-0479">Metal-binding</keyword>
<gene>
    <name evidence="6" type="ORF">PENPOL_c001G02167</name>
</gene>
<evidence type="ECO:0000313" key="7">
    <source>
        <dbReference type="Proteomes" id="UP000191408"/>
    </source>
</evidence>
<protein>
    <recommendedName>
        <fullName evidence="5">MYND-type domain-containing protein</fullName>
    </recommendedName>
</protein>
<dbReference type="Pfam" id="PF01753">
    <property type="entry name" value="zf-MYND"/>
    <property type="match status" value="1"/>
</dbReference>
<evidence type="ECO:0000256" key="1">
    <source>
        <dbReference type="ARBA" id="ARBA00022723"/>
    </source>
</evidence>
<sequence length="324" mass="37069">MAPNPSVECAKCGTEAKAMCLSCSHAPEYQSGDSQVVFYCSRECQILDWPNHQDYCKNMQQRKILLRAAQILKAAMLAYRETVYDADLTKIEYRDGVLYLHQNQRSVSSPSKRGPFPNHMTDNIEHKEAALVKSQSTAAMSLLGPLTRKLLRGIPLKIETMVINIGRPRVPTRLVPGPDLHGGPHTVLKIGRVESNETWIIDTTGCQYGFREVLVPFVKYFHDNECRILRGPRIYDACETKDLEYLSTLHVFNQTKAQRQDMRLERLTRHHFAVFVYITVHDDFLVGSDANYKRKFGRFVSELKTHMVDSIRKAGNDFEDSEDD</sequence>
<reference evidence="7" key="1">
    <citation type="journal article" date="2017" name="Nat. Microbiol.">
        <title>Global analysis of biosynthetic gene clusters reveals vast potential of secondary metabolite production in Penicillium species.</title>
        <authorList>
            <person name="Nielsen J.C."/>
            <person name="Grijseels S."/>
            <person name="Prigent S."/>
            <person name="Ji B."/>
            <person name="Dainat J."/>
            <person name="Nielsen K.F."/>
            <person name="Frisvad J.C."/>
            <person name="Workman M."/>
            <person name="Nielsen J."/>
        </authorList>
    </citation>
    <scope>NUCLEOTIDE SEQUENCE [LARGE SCALE GENOMIC DNA]</scope>
    <source>
        <strain evidence="7">IBT 4502</strain>
    </source>
</reference>
<evidence type="ECO:0000259" key="5">
    <source>
        <dbReference type="PROSITE" id="PS50865"/>
    </source>
</evidence>
<dbReference type="InterPro" id="IPR002893">
    <property type="entry name" value="Znf_MYND"/>
</dbReference>
<evidence type="ECO:0000313" key="6">
    <source>
        <dbReference type="EMBL" id="OQD71847.1"/>
    </source>
</evidence>
<name>A0A1V6P4Z8_PENPO</name>
<keyword evidence="2 4" id="KW-0863">Zinc-finger</keyword>
<dbReference type="PROSITE" id="PS50865">
    <property type="entry name" value="ZF_MYND_2"/>
    <property type="match status" value="1"/>
</dbReference>
<dbReference type="GO" id="GO:0008270">
    <property type="term" value="F:zinc ion binding"/>
    <property type="evidence" value="ECO:0007669"/>
    <property type="project" value="UniProtKB-KW"/>
</dbReference>
<dbReference type="OrthoDB" id="432970at2759"/>